<sequence length="268" mass="27819">MSALAIFHPSSPSALIGTAANAIAVPSVVPTVPKANDGNRLADPLSTLLTSAVSNNIGTANGNKNPFTTSYVGDAVGITPTFAATSAHSVETRGAPPNAAPHGFFSAHNPIAEHAKTPVHVPSASAGAMSARATVAGARTFAPRLPSARVEDARDARASPTRPRFAARARARMPRPSALSTRRVDADAARTDEERCQASLLDAEMSSVQPAASQARVFVGVAVGLAIAAIPFAFKEVRGRERAVADARDRAYEGRDDARNARLSAKKR</sequence>
<organism evidence="3 4">
    <name type="scientific">Ostreococcus tauri</name>
    <name type="common">Marine green alga</name>
    <dbReference type="NCBI Taxonomy" id="70448"/>
    <lineage>
        <taxon>Eukaryota</taxon>
        <taxon>Viridiplantae</taxon>
        <taxon>Chlorophyta</taxon>
        <taxon>Mamiellophyceae</taxon>
        <taxon>Mamiellales</taxon>
        <taxon>Bathycoccaceae</taxon>
        <taxon>Ostreococcus</taxon>
    </lineage>
</organism>
<keyword evidence="2" id="KW-0812">Transmembrane</keyword>
<keyword evidence="2" id="KW-1133">Transmembrane helix</keyword>
<keyword evidence="2" id="KW-0472">Membrane</keyword>
<proteinExistence type="predicted"/>
<evidence type="ECO:0000256" key="2">
    <source>
        <dbReference type="SAM" id="Phobius"/>
    </source>
</evidence>
<evidence type="ECO:0000313" key="4">
    <source>
        <dbReference type="Proteomes" id="UP000009170"/>
    </source>
</evidence>
<dbReference type="InParanoid" id="A0A090LZL9"/>
<dbReference type="EMBL" id="CAID01000004">
    <property type="protein sequence ID" value="CEF97440.1"/>
    <property type="molecule type" value="Genomic_DNA"/>
</dbReference>
<dbReference type="GeneID" id="9833181"/>
<comment type="caution">
    <text evidence="3">The sequence shown here is derived from an EMBL/GenBank/DDBJ whole genome shotgun (WGS) entry which is preliminary data.</text>
</comment>
<keyword evidence="4" id="KW-1185">Reference proteome</keyword>
<accession>A0A090LZL9</accession>
<name>A0A090LZL9_OSTTA</name>
<reference evidence="4" key="1">
    <citation type="journal article" date="2006" name="Proc. Natl. Acad. Sci. U.S.A.">
        <title>Genome analysis of the smallest free-living eukaryote Ostreococcus tauri unveils many unique features.</title>
        <authorList>
            <person name="Derelle E."/>
            <person name="Ferraz C."/>
            <person name="Rombauts S."/>
            <person name="Rouze P."/>
            <person name="Worden A.Z."/>
            <person name="Robbens S."/>
            <person name="Partensky F."/>
            <person name="Degroeve S."/>
            <person name="Echeynie S."/>
            <person name="Cooke R."/>
            <person name="Saeys Y."/>
            <person name="Wuyts J."/>
            <person name="Jabbari K."/>
            <person name="Bowler C."/>
            <person name="Panaud O."/>
            <person name="Piegu B."/>
            <person name="Ball S.G."/>
            <person name="Ral J.-P."/>
            <person name="Bouget F.-Y."/>
            <person name="Piganeau G."/>
            <person name="De Baets B."/>
            <person name="Picard A."/>
            <person name="Delseny M."/>
            <person name="Demaille J."/>
            <person name="Van de Peer Y."/>
            <person name="Moreau H."/>
        </authorList>
    </citation>
    <scope>NUCLEOTIDE SEQUENCE [LARGE SCALE GENOMIC DNA]</scope>
    <source>
        <strain evidence="4">OTTH 0595 / CCAP 157/2 / RCC745</strain>
    </source>
</reference>
<feature type="region of interest" description="Disordered" evidence="1">
    <location>
        <begin position="146"/>
        <end position="190"/>
    </location>
</feature>
<feature type="region of interest" description="Disordered" evidence="1">
    <location>
        <begin position="243"/>
        <end position="268"/>
    </location>
</feature>
<protein>
    <submittedName>
        <fullName evidence="3">Unnamed product</fullName>
    </submittedName>
</protein>
<evidence type="ECO:0000313" key="3">
    <source>
        <dbReference type="EMBL" id="CEF97440.1"/>
    </source>
</evidence>
<dbReference type="AlphaFoldDB" id="A0A090LZL9"/>
<dbReference type="KEGG" id="ota:OT_ostta04g00660"/>
<feature type="transmembrane region" description="Helical" evidence="2">
    <location>
        <begin position="215"/>
        <end position="234"/>
    </location>
</feature>
<dbReference type="RefSeq" id="XP_003078596.2">
    <property type="nucleotide sequence ID" value="XM_003078548.2"/>
</dbReference>
<feature type="compositionally biased region" description="Basic and acidic residues" evidence="1">
    <location>
        <begin position="243"/>
        <end position="260"/>
    </location>
</feature>
<dbReference type="Proteomes" id="UP000009170">
    <property type="component" value="Unassembled WGS sequence"/>
</dbReference>
<reference evidence="3 4" key="2">
    <citation type="journal article" date="2014" name="BMC Genomics">
        <title>An improved genome of the model marine alga Ostreococcus tauri unfolds by assessing Illumina de novo assemblies.</title>
        <authorList>
            <person name="Blanc-Mathieu R."/>
            <person name="Verhelst B."/>
            <person name="Derelle E."/>
            <person name="Rombauts S."/>
            <person name="Bouget F.Y."/>
            <person name="Carre I."/>
            <person name="Chateau A."/>
            <person name="Eyre-Walker A."/>
            <person name="Grimsley N."/>
            <person name="Moreau H."/>
            <person name="Piegu B."/>
            <person name="Rivals E."/>
            <person name="Schackwitz W."/>
            <person name="Van de Peer Y."/>
            <person name="Piganeau G."/>
        </authorList>
    </citation>
    <scope>NUCLEOTIDE SEQUENCE [LARGE SCALE GENOMIC DNA]</scope>
    <source>
        <strain evidence="4">OTTH 0595 / CCAP 157/2 / RCC745</strain>
    </source>
</reference>
<evidence type="ECO:0000256" key="1">
    <source>
        <dbReference type="SAM" id="MobiDB-lite"/>
    </source>
</evidence>
<gene>
    <name evidence="3" type="ORF">OT_ostta04g00660</name>
</gene>